<protein>
    <submittedName>
        <fullName evidence="1">Uncharacterized protein</fullName>
    </submittedName>
</protein>
<organism evidence="1">
    <name type="scientific">Vecturithrix granuli</name>
    <dbReference type="NCBI Taxonomy" id="1499967"/>
    <lineage>
        <taxon>Bacteria</taxon>
        <taxon>Candidatus Moduliflexota</taxon>
        <taxon>Candidatus Vecturitrichia</taxon>
        <taxon>Candidatus Vecturitrichales</taxon>
        <taxon>Candidatus Vecturitrichaceae</taxon>
        <taxon>Candidatus Vecturithrix</taxon>
    </lineage>
</organism>
<dbReference type="HOGENOM" id="CLU_3149851_0_0_0"/>
<proteinExistence type="predicted"/>
<name>A0A081C4X2_VECG1</name>
<dbReference type="EMBL" id="DF820470">
    <property type="protein sequence ID" value="GAK59627.1"/>
    <property type="molecule type" value="Genomic_DNA"/>
</dbReference>
<dbReference type="Proteomes" id="UP000030661">
    <property type="component" value="Unassembled WGS sequence"/>
</dbReference>
<accession>A0A081C4X2</accession>
<sequence length="48" mass="5347">MRTQGQIGALNPPGVVFPNLMVLCGNQRSITLPPIRIVCPNREDRQFV</sequence>
<dbReference type="AlphaFoldDB" id="A0A081C4X2"/>
<reference evidence="1" key="1">
    <citation type="journal article" date="2015" name="PeerJ">
        <title>First genomic representation of candidate bacterial phylum KSB3 points to enhanced environmental sensing as a trigger of wastewater bulking.</title>
        <authorList>
            <person name="Sekiguchi Y."/>
            <person name="Ohashi A."/>
            <person name="Parks D.H."/>
            <person name="Yamauchi T."/>
            <person name="Tyson G.W."/>
            <person name="Hugenholtz P."/>
        </authorList>
    </citation>
    <scope>NUCLEOTIDE SEQUENCE [LARGE SCALE GENOMIC DNA]</scope>
</reference>
<gene>
    <name evidence="1" type="ORF">U27_06612</name>
</gene>
<keyword evidence="2" id="KW-1185">Reference proteome</keyword>
<evidence type="ECO:0000313" key="1">
    <source>
        <dbReference type="EMBL" id="GAK59627.1"/>
    </source>
</evidence>
<evidence type="ECO:0000313" key="2">
    <source>
        <dbReference type="Proteomes" id="UP000030661"/>
    </source>
</evidence>